<accession>A0ABV2F477</accession>
<evidence type="ECO:0008006" key="5">
    <source>
        <dbReference type="Google" id="ProtNLM"/>
    </source>
</evidence>
<evidence type="ECO:0000313" key="4">
    <source>
        <dbReference type="Proteomes" id="UP001549098"/>
    </source>
</evidence>
<name>A0ABV2F477_9BACL</name>
<dbReference type="Proteomes" id="UP001549098">
    <property type="component" value="Unassembled WGS sequence"/>
</dbReference>
<feature type="chain" id="PRO_5045886062" description="Lipoprotein" evidence="2">
    <location>
        <begin position="23"/>
        <end position="232"/>
    </location>
</feature>
<gene>
    <name evidence="3" type="ORF">ABID47_003162</name>
</gene>
<dbReference type="RefSeq" id="WP_354498020.1">
    <property type="nucleotide sequence ID" value="NZ_JBEPLV010000003.1"/>
</dbReference>
<organism evidence="3 4">
    <name type="scientific">Paenibacillus favisporus</name>
    <dbReference type="NCBI Taxonomy" id="221028"/>
    <lineage>
        <taxon>Bacteria</taxon>
        <taxon>Bacillati</taxon>
        <taxon>Bacillota</taxon>
        <taxon>Bacilli</taxon>
        <taxon>Bacillales</taxon>
        <taxon>Paenibacillaceae</taxon>
        <taxon>Paenibacillus</taxon>
    </lineage>
</organism>
<dbReference type="EMBL" id="JBEPLV010000003">
    <property type="protein sequence ID" value="MET3546546.1"/>
    <property type="molecule type" value="Genomic_DNA"/>
</dbReference>
<evidence type="ECO:0000256" key="1">
    <source>
        <dbReference type="SAM" id="MobiDB-lite"/>
    </source>
</evidence>
<feature type="signal peptide" evidence="2">
    <location>
        <begin position="1"/>
        <end position="22"/>
    </location>
</feature>
<evidence type="ECO:0000313" key="3">
    <source>
        <dbReference type="EMBL" id="MET3546546.1"/>
    </source>
</evidence>
<evidence type="ECO:0000256" key="2">
    <source>
        <dbReference type="SAM" id="SignalP"/>
    </source>
</evidence>
<protein>
    <recommendedName>
        <fullName evidence="5">Lipoprotein</fullName>
    </recommendedName>
</protein>
<feature type="compositionally biased region" description="Low complexity" evidence="1">
    <location>
        <begin position="31"/>
        <end position="50"/>
    </location>
</feature>
<keyword evidence="4" id="KW-1185">Reference proteome</keyword>
<dbReference type="PROSITE" id="PS51257">
    <property type="entry name" value="PROKAR_LIPOPROTEIN"/>
    <property type="match status" value="1"/>
</dbReference>
<keyword evidence="2" id="KW-0732">Signal</keyword>
<reference evidence="3 4" key="1">
    <citation type="submission" date="2024-06" db="EMBL/GenBank/DDBJ databases">
        <title>Genomic Encyclopedia of Type Strains, Phase IV (KMG-IV): sequencing the most valuable type-strain genomes for metagenomic binning, comparative biology and taxonomic classification.</title>
        <authorList>
            <person name="Goeker M."/>
        </authorList>
    </citation>
    <scope>NUCLEOTIDE SEQUENCE [LARGE SCALE GENOMIC DNA]</scope>
    <source>
        <strain evidence="3 4">DSM 17253</strain>
    </source>
</reference>
<feature type="region of interest" description="Disordered" evidence="1">
    <location>
        <begin position="31"/>
        <end position="67"/>
    </location>
</feature>
<proteinExistence type="predicted"/>
<sequence length="232" mass="25145">MNHKFALFAVCAILCGSLSACADFSDSNHVATGSAPSSSSTSGQQPSDDSAGQSGTDGSPQAAVIPKGGGKISAEKALYEIYSRTDIGDEEKVAQMMRQIAGINWTTYNRISGQKSLETVEYLYKQLDKIETEDYPNIIRGENGTDGALTESYDAILAELYTREPVKFIEAVAGLETPSQIESVVFHLAYGLSYQDTAQVKGKLEQLKQTGSLSEDERKVADQLLDRLDHPY</sequence>
<comment type="caution">
    <text evidence="3">The sequence shown here is derived from an EMBL/GenBank/DDBJ whole genome shotgun (WGS) entry which is preliminary data.</text>
</comment>